<evidence type="ECO:0000256" key="1">
    <source>
        <dbReference type="SAM" id="MobiDB-lite"/>
    </source>
</evidence>
<comment type="caution">
    <text evidence="2">The sequence shown here is derived from an EMBL/GenBank/DDBJ whole genome shotgun (WGS) entry which is preliminary data.</text>
</comment>
<reference evidence="2 3" key="1">
    <citation type="journal article" date="2020" name="Mol. Biol. Evol.">
        <title>Distinct Expression and Methylation Patterns for Genes with Different Fates following a Single Whole-Genome Duplication in Flowering Plants.</title>
        <authorList>
            <person name="Shi T."/>
            <person name="Rahmani R.S."/>
            <person name="Gugger P.F."/>
            <person name="Wang M."/>
            <person name="Li H."/>
            <person name="Zhang Y."/>
            <person name="Li Z."/>
            <person name="Wang Q."/>
            <person name="Van de Peer Y."/>
            <person name="Marchal K."/>
            <person name="Chen J."/>
        </authorList>
    </citation>
    <scope>NUCLEOTIDE SEQUENCE [LARGE SCALE GENOMIC DNA]</scope>
    <source>
        <tissue evidence="2">Leaf</tissue>
    </source>
</reference>
<evidence type="ECO:0000313" key="3">
    <source>
        <dbReference type="Proteomes" id="UP000607653"/>
    </source>
</evidence>
<protein>
    <submittedName>
        <fullName evidence="2">Uncharacterized protein</fullName>
    </submittedName>
</protein>
<evidence type="ECO:0000313" key="2">
    <source>
        <dbReference type="EMBL" id="DAD36448.1"/>
    </source>
</evidence>
<name>A0A822Z4I9_NELNU</name>
<feature type="compositionally biased region" description="Low complexity" evidence="1">
    <location>
        <begin position="38"/>
        <end position="50"/>
    </location>
</feature>
<dbReference type="Proteomes" id="UP000607653">
    <property type="component" value="Unassembled WGS sequence"/>
</dbReference>
<dbReference type="EMBL" id="DUZY01000004">
    <property type="protein sequence ID" value="DAD36448.1"/>
    <property type="molecule type" value="Genomic_DNA"/>
</dbReference>
<feature type="region of interest" description="Disordered" evidence="1">
    <location>
        <begin position="15"/>
        <end position="51"/>
    </location>
</feature>
<organism evidence="2 3">
    <name type="scientific">Nelumbo nucifera</name>
    <name type="common">Sacred lotus</name>
    <dbReference type="NCBI Taxonomy" id="4432"/>
    <lineage>
        <taxon>Eukaryota</taxon>
        <taxon>Viridiplantae</taxon>
        <taxon>Streptophyta</taxon>
        <taxon>Embryophyta</taxon>
        <taxon>Tracheophyta</taxon>
        <taxon>Spermatophyta</taxon>
        <taxon>Magnoliopsida</taxon>
        <taxon>Proteales</taxon>
        <taxon>Nelumbonaceae</taxon>
        <taxon>Nelumbo</taxon>
    </lineage>
</organism>
<keyword evidence="3" id="KW-1185">Reference proteome</keyword>
<sequence length="103" mass="11632">MWQMNHSEKLRMMHMRNPNWGGRGKLNDNGIMSPDFLSGSKSMDHSSGSDWWNADLPSPRKMGRIPRCSNDPILDDDSLIEIELPDGHALCQPQKTTQVKANA</sequence>
<proteinExistence type="predicted"/>
<dbReference type="AlphaFoldDB" id="A0A822Z4I9"/>
<accession>A0A822Z4I9</accession>
<gene>
    <name evidence="2" type="ORF">HUJ06_007089</name>
</gene>